<reference evidence="1" key="3">
    <citation type="submission" date="2025-09" db="UniProtKB">
        <authorList>
            <consortium name="Ensembl"/>
        </authorList>
    </citation>
    <scope>IDENTIFICATION</scope>
    <source>
        <strain evidence="1">Thoroughbred</strain>
    </source>
</reference>
<name>A0A9L0TUS9_HORSE</name>
<organism evidence="1 2">
    <name type="scientific">Equus caballus</name>
    <name type="common">Horse</name>
    <dbReference type="NCBI Taxonomy" id="9796"/>
    <lineage>
        <taxon>Eukaryota</taxon>
        <taxon>Metazoa</taxon>
        <taxon>Chordata</taxon>
        <taxon>Craniata</taxon>
        <taxon>Vertebrata</taxon>
        <taxon>Euteleostomi</taxon>
        <taxon>Mammalia</taxon>
        <taxon>Eutheria</taxon>
        <taxon>Laurasiatheria</taxon>
        <taxon>Perissodactyla</taxon>
        <taxon>Equidae</taxon>
        <taxon>Equus</taxon>
    </lineage>
</organism>
<dbReference type="Ensembl" id="ENSECAT00000125932.1">
    <property type="protein sequence ID" value="ENSECAP00000090559.1"/>
    <property type="gene ID" value="ENSECAG00000006239.4"/>
</dbReference>
<sequence length="69" mass="7630">MPSSLLGSAMPASTSAAALQEALENAGRLIDRQLQEDRMYPDLSELLMVSAPRWTRRGHLEFRALLAAF</sequence>
<dbReference type="Proteomes" id="UP000002281">
    <property type="component" value="Chromosome 21"/>
</dbReference>
<accession>A0A9L0TUS9</accession>
<dbReference type="AlphaFoldDB" id="A0A9L0TUS9"/>
<evidence type="ECO:0000313" key="2">
    <source>
        <dbReference type="Proteomes" id="UP000002281"/>
    </source>
</evidence>
<protein>
    <submittedName>
        <fullName evidence="1">Nucleoporin 155</fullName>
    </submittedName>
</protein>
<reference evidence="1" key="2">
    <citation type="submission" date="2025-08" db="UniProtKB">
        <authorList>
            <consortium name="Ensembl"/>
        </authorList>
    </citation>
    <scope>IDENTIFICATION</scope>
    <source>
        <strain evidence="1">Thoroughbred</strain>
    </source>
</reference>
<gene>
    <name evidence="1" type="primary">NUP155</name>
</gene>
<evidence type="ECO:0000313" key="1">
    <source>
        <dbReference type="Ensembl" id="ENSECAP00000090559.1"/>
    </source>
</evidence>
<reference evidence="1 2" key="1">
    <citation type="journal article" date="2009" name="Science">
        <title>Genome sequence, comparative analysis, and population genetics of the domestic horse.</title>
        <authorList>
            <consortium name="Broad Institute Genome Sequencing Platform"/>
            <consortium name="Broad Institute Whole Genome Assembly Team"/>
            <person name="Wade C.M."/>
            <person name="Giulotto E."/>
            <person name="Sigurdsson S."/>
            <person name="Zoli M."/>
            <person name="Gnerre S."/>
            <person name="Imsland F."/>
            <person name="Lear T.L."/>
            <person name="Adelson D.L."/>
            <person name="Bailey E."/>
            <person name="Bellone R.R."/>
            <person name="Bloecker H."/>
            <person name="Distl O."/>
            <person name="Edgar R.C."/>
            <person name="Garber M."/>
            <person name="Leeb T."/>
            <person name="Mauceli E."/>
            <person name="MacLeod J.N."/>
            <person name="Penedo M.C.T."/>
            <person name="Raison J.M."/>
            <person name="Sharpe T."/>
            <person name="Vogel J."/>
            <person name="Andersson L."/>
            <person name="Antczak D.F."/>
            <person name="Biagi T."/>
            <person name="Binns M.M."/>
            <person name="Chowdhary B.P."/>
            <person name="Coleman S.J."/>
            <person name="Della Valle G."/>
            <person name="Fryc S."/>
            <person name="Guerin G."/>
            <person name="Hasegawa T."/>
            <person name="Hill E.W."/>
            <person name="Jurka J."/>
            <person name="Kiialainen A."/>
            <person name="Lindgren G."/>
            <person name="Liu J."/>
            <person name="Magnani E."/>
            <person name="Mickelson J.R."/>
            <person name="Murray J."/>
            <person name="Nergadze S.G."/>
            <person name="Onofrio R."/>
            <person name="Pedroni S."/>
            <person name="Piras M.F."/>
            <person name="Raudsepp T."/>
            <person name="Rocchi M."/>
            <person name="Roeed K.H."/>
            <person name="Ryder O.A."/>
            <person name="Searle S."/>
            <person name="Skow L."/>
            <person name="Swinburne J.E."/>
            <person name="Syvaenen A.C."/>
            <person name="Tozaki T."/>
            <person name="Valberg S.J."/>
            <person name="Vaudin M."/>
            <person name="White J.R."/>
            <person name="Zody M.C."/>
            <person name="Lander E.S."/>
            <person name="Lindblad-Toh K."/>
        </authorList>
    </citation>
    <scope>NUCLEOTIDE SEQUENCE [LARGE SCALE GENOMIC DNA]</scope>
    <source>
        <strain evidence="1 2">Thoroughbred</strain>
    </source>
</reference>
<keyword evidence="2" id="KW-1185">Reference proteome</keyword>
<proteinExistence type="predicted"/>
<dbReference type="GeneTree" id="ENSGT00390000016532"/>